<dbReference type="Gene3D" id="3.40.630.30">
    <property type="match status" value="1"/>
</dbReference>
<dbReference type="PANTHER" id="PTHR31435">
    <property type="entry name" value="PROTEIN NATD1"/>
    <property type="match status" value="1"/>
</dbReference>
<evidence type="ECO:0000313" key="3">
    <source>
        <dbReference type="Proteomes" id="UP001339167"/>
    </source>
</evidence>
<accession>A0ABU7JJ65</accession>
<comment type="caution">
    <text evidence="2">The sequence shown here is derived from an EMBL/GenBank/DDBJ whole genome shotgun (WGS) entry which is preliminary data.</text>
</comment>
<dbReference type="InterPro" id="IPR045057">
    <property type="entry name" value="Gcn5-rel_NAT"/>
</dbReference>
<dbReference type="SUPFAM" id="SSF55729">
    <property type="entry name" value="Acyl-CoA N-acyltransferases (Nat)"/>
    <property type="match status" value="1"/>
</dbReference>
<dbReference type="InterPro" id="IPR031165">
    <property type="entry name" value="GNAT_YJDJ"/>
</dbReference>
<dbReference type="InterPro" id="IPR016181">
    <property type="entry name" value="Acyl_CoA_acyltransferase"/>
</dbReference>
<protein>
    <submittedName>
        <fullName evidence="2">N-acetyltransferase</fullName>
    </submittedName>
</protein>
<evidence type="ECO:0000259" key="1">
    <source>
        <dbReference type="PROSITE" id="PS51729"/>
    </source>
</evidence>
<dbReference type="Proteomes" id="UP001339167">
    <property type="component" value="Unassembled WGS sequence"/>
</dbReference>
<dbReference type="Pfam" id="PF14542">
    <property type="entry name" value="Acetyltransf_CG"/>
    <property type="match status" value="1"/>
</dbReference>
<name>A0ABU7JJ65_9GAMM</name>
<dbReference type="PANTHER" id="PTHR31435:SF9">
    <property type="entry name" value="PROTEIN NATD1"/>
    <property type="match status" value="1"/>
</dbReference>
<keyword evidence="3" id="KW-1185">Reference proteome</keyword>
<feature type="domain" description="N-acetyltransferase" evidence="1">
    <location>
        <begin position="8"/>
        <end position="82"/>
    </location>
</feature>
<organism evidence="2 3">
    <name type="scientific">Alkalimonas mucilaginosa</name>
    <dbReference type="NCBI Taxonomy" id="3057676"/>
    <lineage>
        <taxon>Bacteria</taxon>
        <taxon>Pseudomonadati</taxon>
        <taxon>Pseudomonadota</taxon>
        <taxon>Gammaproteobacteria</taxon>
        <taxon>Alkalimonas</taxon>
    </lineage>
</organism>
<sequence>MNMRYAIEHQPELQRFRIVQQGEEALLEYQLLGDSVDFWRTYVPDALRGQGMAEQLVRHGLSWAQQQQLAVQASCWYVQKFL</sequence>
<dbReference type="RefSeq" id="WP_330088844.1">
    <property type="nucleotide sequence ID" value="NZ_JAUGZK010000013.1"/>
</dbReference>
<evidence type="ECO:0000313" key="2">
    <source>
        <dbReference type="EMBL" id="MEE2025535.1"/>
    </source>
</evidence>
<dbReference type="PROSITE" id="PS51729">
    <property type="entry name" value="GNAT_YJDJ"/>
    <property type="match status" value="1"/>
</dbReference>
<proteinExistence type="predicted"/>
<gene>
    <name evidence="2" type="ORF">QWF21_14955</name>
</gene>
<reference evidence="2 3" key="1">
    <citation type="submission" date="2023-06" db="EMBL/GenBank/DDBJ databases">
        <title>Alkalimonas sp., MEB004 an alkaliphilic bacterium isolated from Lonar Lake, India.</title>
        <authorList>
            <person name="Joshi A."/>
            <person name="Thite S."/>
        </authorList>
    </citation>
    <scope>NUCLEOTIDE SEQUENCE [LARGE SCALE GENOMIC DNA]</scope>
    <source>
        <strain evidence="2 3">MEB004</strain>
    </source>
</reference>
<dbReference type="EMBL" id="JAUGZK010000013">
    <property type="protein sequence ID" value="MEE2025535.1"/>
    <property type="molecule type" value="Genomic_DNA"/>
</dbReference>